<gene>
    <name evidence="1" type="ORF">KHZ90_08330</name>
</gene>
<dbReference type="Proteomes" id="UP000778864">
    <property type="component" value="Unassembled WGS sequence"/>
</dbReference>
<comment type="caution">
    <text evidence="1">The sequence shown here is derived from an EMBL/GenBank/DDBJ whole genome shotgun (WGS) entry which is preliminary data.</text>
</comment>
<accession>A0A942WSR5</accession>
<dbReference type="EMBL" id="JAGZMU010000005">
    <property type="protein sequence ID" value="MBS4893767.1"/>
    <property type="molecule type" value="Genomic_DNA"/>
</dbReference>
<evidence type="ECO:0000313" key="1">
    <source>
        <dbReference type="EMBL" id="MBS4893767.1"/>
    </source>
</evidence>
<dbReference type="RefSeq" id="WP_278468031.1">
    <property type="nucleotide sequence ID" value="NZ_JAGZMU010000005.1"/>
</dbReference>
<reference evidence="1" key="1">
    <citation type="submission" date="2021-02" db="EMBL/GenBank/DDBJ databases">
        <title>Infant gut strain persistence is associated with maternal origin, phylogeny, and functional potential including surface adhesion and iron acquisition.</title>
        <authorList>
            <person name="Lou Y.C."/>
        </authorList>
    </citation>
    <scope>NUCLEOTIDE SEQUENCE</scope>
    <source>
        <strain evidence="1">L3_108_031G1_dasL3_108_031G1_concoct_20</strain>
    </source>
</reference>
<name>A0A942WSR5_VEIPA</name>
<dbReference type="AlphaFoldDB" id="A0A942WSR5"/>
<evidence type="ECO:0000313" key="2">
    <source>
        <dbReference type="Proteomes" id="UP000778864"/>
    </source>
</evidence>
<sequence length="83" mass="10215">MKIIPLTKSEQFEKLKQWNMLIVKWSDYYVKHTPGCKKIMFYRIHKKQDNEIICQMKNNHWFNYDKYLNNDSVALEVFQVVNK</sequence>
<protein>
    <submittedName>
        <fullName evidence="1">Uncharacterized protein</fullName>
    </submittedName>
</protein>
<proteinExistence type="predicted"/>
<organism evidence="1 2">
    <name type="scientific">Veillonella parvula</name>
    <name type="common">Staphylococcus parvulus</name>
    <dbReference type="NCBI Taxonomy" id="29466"/>
    <lineage>
        <taxon>Bacteria</taxon>
        <taxon>Bacillati</taxon>
        <taxon>Bacillota</taxon>
        <taxon>Negativicutes</taxon>
        <taxon>Veillonellales</taxon>
        <taxon>Veillonellaceae</taxon>
        <taxon>Veillonella</taxon>
    </lineage>
</organism>